<protein>
    <recommendedName>
        <fullName evidence="2">SET domain-containing protein</fullName>
    </recommendedName>
</protein>
<dbReference type="InterPro" id="IPR046341">
    <property type="entry name" value="SET_dom_sf"/>
</dbReference>
<sequence length="284" mass="32674">MFELNVNGYKVDGGDPVGKQLLLNYCFGHGKSTMVVCTASSSNLINHCGPKVKGEGQCDNRGPNAVVRWATDFDPETSLWLDMSLDEIDELVEKGRRGLSLEIVALRDIRADEEIFIDYGPEWEEAWKRHLLAWSPPSGNRDNYVSINDMNQNVEKYVKTVEELKTDPYPVDVRVACFVQGFHHPCQILEETPVTEADIPHDSSALNEPRRSVYRVRLEKLEALSRWEIQYRWHFPTKSYETPLSTKYIRFFPGVYSSDQHLPGAFRQQIGVPDDVWPKQWKNL</sequence>
<proteinExistence type="predicted"/>
<dbReference type="SUPFAM" id="SSF82199">
    <property type="entry name" value="SET domain"/>
    <property type="match status" value="1"/>
</dbReference>
<dbReference type="Gene3D" id="2.170.270.10">
    <property type="entry name" value="SET domain"/>
    <property type="match status" value="1"/>
</dbReference>
<evidence type="ECO:0008006" key="2">
    <source>
        <dbReference type="Google" id="ProtNLM"/>
    </source>
</evidence>
<reference evidence="1" key="1">
    <citation type="submission" date="2021-01" db="EMBL/GenBank/DDBJ databases">
        <authorList>
            <person name="Corre E."/>
            <person name="Pelletier E."/>
            <person name="Niang G."/>
            <person name="Scheremetjew M."/>
            <person name="Finn R."/>
            <person name="Kale V."/>
            <person name="Holt S."/>
            <person name="Cochrane G."/>
            <person name="Meng A."/>
            <person name="Brown T."/>
            <person name="Cohen L."/>
        </authorList>
    </citation>
    <scope>NUCLEOTIDE SEQUENCE</scope>
    <source>
        <strain evidence="1">CCMP 410</strain>
    </source>
</reference>
<evidence type="ECO:0000313" key="1">
    <source>
        <dbReference type="EMBL" id="CAD9277076.1"/>
    </source>
</evidence>
<dbReference type="AlphaFoldDB" id="A0A7S1USA6"/>
<name>A0A7S1USA6_9STRA</name>
<organism evidence="1">
    <name type="scientific">Grammatophora oceanica</name>
    <dbReference type="NCBI Taxonomy" id="210454"/>
    <lineage>
        <taxon>Eukaryota</taxon>
        <taxon>Sar</taxon>
        <taxon>Stramenopiles</taxon>
        <taxon>Ochrophyta</taxon>
        <taxon>Bacillariophyta</taxon>
        <taxon>Fragilariophyceae</taxon>
        <taxon>Fragilariophycidae</taxon>
        <taxon>Rhabdonematales</taxon>
        <taxon>Grammatophoraceae</taxon>
        <taxon>Grammatophora</taxon>
    </lineage>
</organism>
<accession>A0A7S1USA6</accession>
<gene>
    <name evidence="1" type="ORF">GOCE00092_LOCUS5985</name>
</gene>
<dbReference type="EMBL" id="HBGK01011470">
    <property type="protein sequence ID" value="CAD9277076.1"/>
    <property type="molecule type" value="Transcribed_RNA"/>
</dbReference>